<protein>
    <submittedName>
        <fullName evidence="2">Two-component system activity regulator YycH</fullName>
    </submittedName>
</protein>
<dbReference type="Proteomes" id="UP001469365">
    <property type="component" value="Unassembled WGS sequence"/>
</dbReference>
<name>A0ABU9DLL5_9BACL</name>
<evidence type="ECO:0000313" key="2">
    <source>
        <dbReference type="EMBL" id="MEK8128973.1"/>
    </source>
</evidence>
<sequence length="430" mass="49267">MMEKLKTVALALLVMLSLLQSYMLSYSYPQPEQPVTEAEYVKTEMLGSQATLDEMLFPDQIVVHLGNQQHTVLYPLDRQYTEIVNTVKQRNMEGLRKNSVSALGINWEDVRMKRPGVEVRFRDGLPLSVLKRIMQIKGDVPVDNDVITRIWIFAQTDHEVRTILFTDTSNVVYEVTKADYTTKDIEERFVGPVGTQHIPYKLFQSDIYLPQKPFPMMAYTMGVSQLTVDQLKRTFFVDPAVTRNLTERDGSEIYTDSKRGLQLKNEQHWMTYSDPVAPATDNRIDYLGGLLTAVQFINQHGGWNGSYGVQRVPERFLPGSQAYVFRQYFGSFPVINPRHENIGFMKITLQKDIVSGYERSTVSLEPKTMTSKDGSLAGGEILDAKLEQYKKKSQIVSLFPAYRPVITDKAYDLVPMWAVELYTGEYEFLE</sequence>
<comment type="caution">
    <text evidence="2">The sequence shown here is derived from an EMBL/GenBank/DDBJ whole genome shotgun (WGS) entry which is preliminary data.</text>
</comment>
<evidence type="ECO:0000259" key="1">
    <source>
        <dbReference type="Pfam" id="PF07435"/>
    </source>
</evidence>
<dbReference type="Gene3D" id="3.30.310.160">
    <property type="entry name" value="YycH protein, domain 2"/>
    <property type="match status" value="1"/>
</dbReference>
<dbReference type="CDD" id="cd15787">
    <property type="entry name" value="YycH_N"/>
    <property type="match status" value="1"/>
</dbReference>
<proteinExistence type="predicted"/>
<dbReference type="EMBL" id="JBBPCC010000008">
    <property type="protein sequence ID" value="MEK8128973.1"/>
    <property type="molecule type" value="Genomic_DNA"/>
</dbReference>
<dbReference type="RefSeq" id="WP_341416071.1">
    <property type="nucleotide sequence ID" value="NZ_JBBPCC010000008.1"/>
</dbReference>
<dbReference type="InterPro" id="IPR042274">
    <property type="entry name" value="YycH/YycI_2"/>
</dbReference>
<dbReference type="Pfam" id="PF07435">
    <property type="entry name" value="YycH"/>
    <property type="match status" value="1"/>
</dbReference>
<reference evidence="2 3" key="1">
    <citation type="submission" date="2024-04" db="EMBL/GenBank/DDBJ databases">
        <title>draft genome sequnece of Paenibacillus filicis.</title>
        <authorList>
            <person name="Kim D.-U."/>
        </authorList>
    </citation>
    <scope>NUCLEOTIDE SEQUENCE [LARGE SCALE GENOMIC DNA]</scope>
    <source>
        <strain evidence="2 3">KACC14197</strain>
    </source>
</reference>
<gene>
    <name evidence="2" type="primary">yycH</name>
    <name evidence="2" type="ORF">WMW72_13800</name>
</gene>
<keyword evidence="3" id="KW-1185">Reference proteome</keyword>
<accession>A0ABU9DLL5</accession>
<evidence type="ECO:0000313" key="3">
    <source>
        <dbReference type="Proteomes" id="UP001469365"/>
    </source>
</evidence>
<organism evidence="2 3">
    <name type="scientific">Paenibacillus filicis</name>
    <dbReference type="NCBI Taxonomy" id="669464"/>
    <lineage>
        <taxon>Bacteria</taxon>
        <taxon>Bacillati</taxon>
        <taxon>Bacillota</taxon>
        <taxon>Bacilli</taxon>
        <taxon>Bacillales</taxon>
        <taxon>Paenibacillaceae</taxon>
        <taxon>Paenibacillus</taxon>
    </lineage>
</organism>
<feature type="domain" description="Regulatory protein YycH" evidence="1">
    <location>
        <begin position="3"/>
        <end position="421"/>
    </location>
</feature>
<dbReference type="InterPro" id="IPR009996">
    <property type="entry name" value="YycH"/>
</dbReference>